<reference evidence="2 3" key="1">
    <citation type="submission" date="2013-10" db="EMBL/GenBank/DDBJ databases">
        <authorList>
            <consortium name="International Citrus Genome Consortium"/>
            <person name="Jenkins J."/>
            <person name="Schmutz J."/>
            <person name="Prochnik S."/>
            <person name="Rokhsar D."/>
            <person name="Gmitter F."/>
            <person name="Ollitrault P."/>
            <person name="Machado M."/>
            <person name="Talon M."/>
            <person name="Wincker P."/>
            <person name="Jaillon O."/>
            <person name="Morgante M."/>
        </authorList>
    </citation>
    <scope>NUCLEOTIDE SEQUENCE</scope>
    <source>
        <strain evidence="3">cv. Clemenules</strain>
    </source>
</reference>
<evidence type="ECO:0000313" key="2">
    <source>
        <dbReference type="EMBL" id="ESR54008.1"/>
    </source>
</evidence>
<evidence type="ECO:0000256" key="1">
    <source>
        <dbReference type="SAM" id="MobiDB-lite"/>
    </source>
</evidence>
<dbReference type="AlphaFoldDB" id="V4T1F6"/>
<dbReference type="Gramene" id="ESR54008">
    <property type="protein sequence ID" value="ESR54008"/>
    <property type="gene ID" value="CICLE_v10023536mg"/>
</dbReference>
<feature type="compositionally biased region" description="Pro residues" evidence="1">
    <location>
        <begin position="23"/>
        <end position="35"/>
    </location>
</feature>
<sequence length="389" mass="43634">MQVNLDSKGKAAFVDDEEVLSRHPPPGFPPRPRPPTTQKLSPLAGLSGFEFRQPLTPPSMASLKFGMQDHKGKAKLAQDSQQVQEARNGTKRRKVLTPVEVVQNPNLASPNNTTPAQLPPNPNFNAQLDIAEFNDILKSLDTLFPQPARFDPDFIFSDSPRVSITDLADTRKRLSLLLPLNFRLLVDSKKVAELADLSTMLLKTDPTLNPYQVSMLKLIQQLPSTHKTATEVKQLAEDIEVFLGLLQSNMTRASLLRGQYKESLRIVAKLRAEVDANIEGVRKLDHEQMAKHVTRRRSKLVSIGNMKMKELGDVSSYHNQLADNFARVSREIRAAVSEKRFHVKKASERARKATAGHCVEKLQRPEFPWVPPRSTIPLRAAAVSDMLRR</sequence>
<evidence type="ECO:0000313" key="3">
    <source>
        <dbReference type="Proteomes" id="UP000030687"/>
    </source>
</evidence>
<dbReference type="Proteomes" id="UP000030687">
    <property type="component" value="Unassembled WGS sequence"/>
</dbReference>
<dbReference type="PANTHER" id="PTHR33345:SF4">
    <property type="entry name" value="MBD DOMAIN-CONTAINING PROTEIN"/>
    <property type="match status" value="1"/>
</dbReference>
<proteinExistence type="predicted"/>
<name>V4T1F6_CITCL</name>
<dbReference type="InParanoid" id="V4T1F6"/>
<feature type="region of interest" description="Disordered" evidence="1">
    <location>
        <begin position="1"/>
        <end position="42"/>
    </location>
</feature>
<accession>V4T1F6</accession>
<dbReference type="EMBL" id="KI536661">
    <property type="protein sequence ID" value="ESR54008.1"/>
    <property type="molecule type" value="Genomic_DNA"/>
</dbReference>
<keyword evidence="3" id="KW-1185">Reference proteome</keyword>
<organism evidence="2 3">
    <name type="scientific">Citrus clementina</name>
    <name type="common">Clementine</name>
    <name type="synonym">Citrus deliciosa x Citrus sinensis</name>
    <dbReference type="NCBI Taxonomy" id="85681"/>
    <lineage>
        <taxon>Eukaryota</taxon>
        <taxon>Viridiplantae</taxon>
        <taxon>Streptophyta</taxon>
        <taxon>Embryophyta</taxon>
        <taxon>Tracheophyta</taxon>
        <taxon>Spermatophyta</taxon>
        <taxon>Magnoliopsida</taxon>
        <taxon>eudicotyledons</taxon>
        <taxon>Gunneridae</taxon>
        <taxon>Pentapetalae</taxon>
        <taxon>rosids</taxon>
        <taxon>malvids</taxon>
        <taxon>Sapindales</taxon>
        <taxon>Rutaceae</taxon>
        <taxon>Aurantioideae</taxon>
        <taxon>Citrus</taxon>
    </lineage>
</organism>
<protein>
    <submittedName>
        <fullName evidence="2">Uncharacterized protein</fullName>
    </submittedName>
</protein>
<dbReference type="PANTHER" id="PTHR33345">
    <property type="entry name" value="ADAPTER PROTEIN, PUTATIVE-RELATED"/>
    <property type="match status" value="1"/>
</dbReference>
<dbReference type="KEGG" id="cic:CICLE_v10023536mg"/>
<gene>
    <name evidence="2" type="ORF">CICLE_v10023536mg</name>
</gene>